<comment type="subcellular location">
    <subcellularLocation>
        <location evidence="1 6">Nucleus</location>
    </subcellularLocation>
</comment>
<dbReference type="PANTHER" id="PTHR21428:SF11">
    <property type="entry name" value="MEDIATOR OF RNA POLYMERASE II TRANSCRIPTION SUBUNIT 7"/>
    <property type="match status" value="1"/>
</dbReference>
<dbReference type="Proteomes" id="UP001165289">
    <property type="component" value="Unassembled WGS sequence"/>
</dbReference>
<sequence>MAEKSEGVSTYPLPPMKYYKIFTDENIARGHVPEAPPLPTGEYLVFGLPYHVNDPLIRPLEDQNITRLYKIGDETTRVEEMKKLNKSILLTFLDLLHILSNNPTSPDRIARIEHLQLLFINLHHLVNEFRPHQARETIRTVIEHQSKQKLEAEKNIQIALEKSKNTLSYCQDKLNQCLASRPQYSTVPHSIIPVTSHEDTRYEANPTMQDFSTERQLHDEMVTLSSHLEGIIQQSGVI</sequence>
<keyword evidence="4 6" id="KW-0804">Transcription</keyword>
<evidence type="ECO:0000256" key="1">
    <source>
        <dbReference type="ARBA" id="ARBA00004123"/>
    </source>
</evidence>
<dbReference type="Gene3D" id="6.10.140.200">
    <property type="match status" value="1"/>
</dbReference>
<comment type="caution">
    <text evidence="7">The sequence shown here is derived from an EMBL/GenBank/DDBJ whole genome shotgun (WGS) entry which is preliminary data.</text>
</comment>
<evidence type="ECO:0000256" key="5">
    <source>
        <dbReference type="ARBA" id="ARBA00023242"/>
    </source>
</evidence>
<evidence type="ECO:0000256" key="6">
    <source>
        <dbReference type="RuleBase" id="RU364060"/>
    </source>
</evidence>
<comment type="subunit">
    <text evidence="6">Component of the Mediator complex.</text>
</comment>
<protein>
    <recommendedName>
        <fullName evidence="6">Mediator of RNA polymerase II transcription subunit 7</fullName>
    </recommendedName>
</protein>
<dbReference type="GO" id="GO:0016592">
    <property type="term" value="C:mediator complex"/>
    <property type="evidence" value="ECO:0007669"/>
    <property type="project" value="InterPro"/>
</dbReference>
<dbReference type="EMBL" id="JAKMXF010000298">
    <property type="protein sequence ID" value="KAI6652571.1"/>
    <property type="molecule type" value="Genomic_DNA"/>
</dbReference>
<keyword evidence="6" id="KW-0010">Activator</keyword>
<gene>
    <name evidence="7" type="ORF">LOD99_4356</name>
</gene>
<dbReference type="GO" id="GO:0003712">
    <property type="term" value="F:transcription coregulator activity"/>
    <property type="evidence" value="ECO:0007669"/>
    <property type="project" value="InterPro"/>
</dbReference>
<dbReference type="Pfam" id="PF05983">
    <property type="entry name" value="Med7"/>
    <property type="match status" value="1"/>
</dbReference>
<keyword evidence="5 6" id="KW-0539">Nucleus</keyword>
<dbReference type="GO" id="GO:0006357">
    <property type="term" value="P:regulation of transcription by RNA polymerase II"/>
    <property type="evidence" value="ECO:0007669"/>
    <property type="project" value="InterPro"/>
</dbReference>
<dbReference type="InterPro" id="IPR009244">
    <property type="entry name" value="Mediatior_Med7"/>
</dbReference>
<dbReference type="SUPFAM" id="SSF140718">
    <property type="entry name" value="Mediator hinge subcomplex-like"/>
    <property type="match status" value="1"/>
</dbReference>
<evidence type="ECO:0000313" key="7">
    <source>
        <dbReference type="EMBL" id="KAI6652571.1"/>
    </source>
</evidence>
<evidence type="ECO:0000313" key="8">
    <source>
        <dbReference type="Proteomes" id="UP001165289"/>
    </source>
</evidence>
<keyword evidence="3 6" id="KW-0805">Transcription regulation</keyword>
<dbReference type="PANTHER" id="PTHR21428">
    <property type="entry name" value="MEDIATOR OF RNA POLYMERASE II TRANSCRIPTION SUBUNIT 7"/>
    <property type="match status" value="1"/>
</dbReference>
<reference evidence="7 8" key="1">
    <citation type="journal article" date="2023" name="BMC Biol.">
        <title>The compact genome of the sponge Oopsacas minuta (Hexactinellida) is lacking key metazoan core genes.</title>
        <authorList>
            <person name="Santini S."/>
            <person name="Schenkelaars Q."/>
            <person name="Jourda C."/>
            <person name="Duchesne M."/>
            <person name="Belahbib H."/>
            <person name="Rocher C."/>
            <person name="Selva M."/>
            <person name="Riesgo A."/>
            <person name="Vervoort M."/>
            <person name="Leys S.P."/>
            <person name="Kodjabachian L."/>
            <person name="Le Bivic A."/>
            <person name="Borchiellini C."/>
            <person name="Claverie J.M."/>
            <person name="Renard E."/>
        </authorList>
    </citation>
    <scope>NUCLEOTIDE SEQUENCE [LARGE SCALE GENOMIC DNA]</scope>
    <source>
        <strain evidence="7">SPO-2</strain>
    </source>
</reference>
<evidence type="ECO:0000256" key="4">
    <source>
        <dbReference type="ARBA" id="ARBA00023163"/>
    </source>
</evidence>
<accession>A0AAV7JWW8</accession>
<dbReference type="InterPro" id="IPR037212">
    <property type="entry name" value="Med7/Med21-like"/>
</dbReference>
<organism evidence="7 8">
    <name type="scientific">Oopsacas minuta</name>
    <dbReference type="NCBI Taxonomy" id="111878"/>
    <lineage>
        <taxon>Eukaryota</taxon>
        <taxon>Metazoa</taxon>
        <taxon>Porifera</taxon>
        <taxon>Hexactinellida</taxon>
        <taxon>Hexasterophora</taxon>
        <taxon>Lyssacinosida</taxon>
        <taxon>Leucopsacidae</taxon>
        <taxon>Oopsacas</taxon>
    </lineage>
</organism>
<evidence type="ECO:0000256" key="3">
    <source>
        <dbReference type="ARBA" id="ARBA00023015"/>
    </source>
</evidence>
<comment type="similarity">
    <text evidence="2 6">Belongs to the Mediator complex subunit 7 family.</text>
</comment>
<dbReference type="AlphaFoldDB" id="A0AAV7JWW8"/>
<comment type="function">
    <text evidence="6">Component of the Mediator complex, a coactivator involved in the regulated transcription of nearly all RNA polymerase II-dependent genes. Mediator functions as a bridge to convey information from gene-specific regulatory proteins to the basal RNA polymerase II transcription machinery.</text>
</comment>
<name>A0AAV7JWW8_9METZ</name>
<dbReference type="InterPro" id="IPR044888">
    <property type="entry name" value="Mediatior_Med7_sf"/>
</dbReference>
<dbReference type="GO" id="GO:0070847">
    <property type="term" value="C:core mediator complex"/>
    <property type="evidence" value="ECO:0007669"/>
    <property type="project" value="TreeGrafter"/>
</dbReference>
<evidence type="ECO:0000256" key="2">
    <source>
        <dbReference type="ARBA" id="ARBA00009994"/>
    </source>
</evidence>
<proteinExistence type="inferred from homology"/>
<keyword evidence="8" id="KW-1185">Reference proteome</keyword>